<organism evidence="7">
    <name type="scientific">freshwater metagenome</name>
    <dbReference type="NCBI Taxonomy" id="449393"/>
    <lineage>
        <taxon>unclassified sequences</taxon>
        <taxon>metagenomes</taxon>
        <taxon>ecological metagenomes</taxon>
    </lineage>
</organism>
<dbReference type="EMBL" id="CAEZWM010000009">
    <property type="protein sequence ID" value="CAB4646824.1"/>
    <property type="molecule type" value="Genomic_DNA"/>
</dbReference>
<dbReference type="Pfam" id="PF00213">
    <property type="entry name" value="OSCP"/>
    <property type="match status" value="1"/>
</dbReference>
<dbReference type="HAMAP" id="MF_01416">
    <property type="entry name" value="ATP_synth_delta_bact"/>
    <property type="match status" value="1"/>
</dbReference>
<evidence type="ECO:0000256" key="5">
    <source>
        <dbReference type="ARBA" id="ARBA00023136"/>
    </source>
</evidence>
<keyword evidence="4" id="KW-0406">Ion transport</keyword>
<keyword evidence="5" id="KW-0472">Membrane</keyword>
<keyword evidence="3" id="KW-0375">Hydrogen ion transport</keyword>
<evidence type="ECO:0000313" key="7">
    <source>
        <dbReference type="EMBL" id="CAB4646824.1"/>
    </source>
</evidence>
<proteinExistence type="inferred from homology"/>
<evidence type="ECO:0000256" key="3">
    <source>
        <dbReference type="ARBA" id="ARBA00022781"/>
    </source>
</evidence>
<dbReference type="SUPFAM" id="SSF47928">
    <property type="entry name" value="N-terminal domain of the delta subunit of the F1F0-ATP synthase"/>
    <property type="match status" value="1"/>
</dbReference>
<comment type="subcellular location">
    <subcellularLocation>
        <location evidence="1">Membrane</location>
    </subcellularLocation>
</comment>
<evidence type="ECO:0000256" key="6">
    <source>
        <dbReference type="ARBA" id="ARBA00023310"/>
    </source>
</evidence>
<dbReference type="GO" id="GO:0046933">
    <property type="term" value="F:proton-transporting ATP synthase activity, rotational mechanism"/>
    <property type="evidence" value="ECO:0007669"/>
    <property type="project" value="InterPro"/>
</dbReference>
<evidence type="ECO:0000256" key="4">
    <source>
        <dbReference type="ARBA" id="ARBA00023065"/>
    </source>
</evidence>
<dbReference type="PANTHER" id="PTHR11910">
    <property type="entry name" value="ATP SYNTHASE DELTA CHAIN"/>
    <property type="match status" value="1"/>
</dbReference>
<dbReference type="InterPro" id="IPR000711">
    <property type="entry name" value="ATPase_OSCP/dsu"/>
</dbReference>
<dbReference type="AlphaFoldDB" id="A0A6J6KF28"/>
<dbReference type="Gene3D" id="1.10.520.20">
    <property type="entry name" value="N-terminal domain of the delta subunit of the F1F0-ATP synthase"/>
    <property type="match status" value="1"/>
</dbReference>
<evidence type="ECO:0000256" key="2">
    <source>
        <dbReference type="ARBA" id="ARBA00022448"/>
    </source>
</evidence>
<evidence type="ECO:0000256" key="1">
    <source>
        <dbReference type="ARBA" id="ARBA00004370"/>
    </source>
</evidence>
<keyword evidence="6" id="KW-0066">ATP synthesis</keyword>
<protein>
    <submittedName>
        <fullName evidence="7">Unannotated protein</fullName>
    </submittedName>
</protein>
<reference evidence="7" key="1">
    <citation type="submission" date="2020-05" db="EMBL/GenBank/DDBJ databases">
        <authorList>
            <person name="Chiriac C."/>
            <person name="Salcher M."/>
            <person name="Ghai R."/>
            <person name="Kavagutti S V."/>
        </authorList>
    </citation>
    <scope>NUCLEOTIDE SEQUENCE</scope>
</reference>
<dbReference type="GO" id="GO:0016020">
    <property type="term" value="C:membrane"/>
    <property type="evidence" value="ECO:0007669"/>
    <property type="project" value="UniProtKB-SubCell"/>
</dbReference>
<dbReference type="NCBIfam" id="TIGR01145">
    <property type="entry name" value="ATP_synt_delta"/>
    <property type="match status" value="1"/>
</dbReference>
<sequence>MSAERVEAYAEAFLVIARAEGHVDEIEDELFRFARTFEANDSLRSALVDPSLPAERRVAVVAELMGAKALSSSTSLASLVVAAGRGSDLPAIIDLFVKKSTESREHEVAEVRSAIELDAGQQERLAIAIGRAVGKNVEVKVVVDPKVLGGLVARVGDTVIDGTVRHRLEQLKEQI</sequence>
<dbReference type="InterPro" id="IPR026015">
    <property type="entry name" value="ATP_synth_OSCP/delta_N_sf"/>
</dbReference>
<name>A0A6J6KF28_9ZZZZ</name>
<accession>A0A6J6KF28</accession>
<dbReference type="PRINTS" id="PR00125">
    <property type="entry name" value="ATPASEDELTA"/>
</dbReference>
<gene>
    <name evidence="7" type="ORF">UFOPK2242_00171</name>
</gene>
<keyword evidence="2" id="KW-0813">Transport</keyword>